<gene>
    <name evidence="1" type="ORF">PGIGA_G00184930</name>
</gene>
<evidence type="ECO:0000313" key="1">
    <source>
        <dbReference type="EMBL" id="MCI4376143.1"/>
    </source>
</evidence>
<organism evidence="1 2">
    <name type="scientific">Pangasianodon gigas</name>
    <name type="common">Mekong giant catfish</name>
    <name type="synonym">Pangasius gigas</name>
    <dbReference type="NCBI Taxonomy" id="30993"/>
    <lineage>
        <taxon>Eukaryota</taxon>
        <taxon>Metazoa</taxon>
        <taxon>Chordata</taxon>
        <taxon>Craniata</taxon>
        <taxon>Vertebrata</taxon>
        <taxon>Euteleostomi</taxon>
        <taxon>Actinopterygii</taxon>
        <taxon>Neopterygii</taxon>
        <taxon>Teleostei</taxon>
        <taxon>Ostariophysi</taxon>
        <taxon>Siluriformes</taxon>
        <taxon>Pangasiidae</taxon>
        <taxon>Pangasianodon</taxon>
    </lineage>
</organism>
<name>A0ACC5WC04_PANGG</name>
<proteinExistence type="predicted"/>
<comment type="caution">
    <text evidence="1">The sequence shown here is derived from an EMBL/GenBank/DDBJ whole genome shotgun (WGS) entry which is preliminary data.</text>
</comment>
<accession>A0ACC5WC04</accession>
<dbReference type="EMBL" id="CM040456">
    <property type="protein sequence ID" value="MCI4376143.1"/>
    <property type="molecule type" value="Genomic_DNA"/>
</dbReference>
<keyword evidence="2" id="KW-1185">Reference proteome</keyword>
<evidence type="ECO:0000313" key="2">
    <source>
        <dbReference type="Proteomes" id="UP000829447"/>
    </source>
</evidence>
<reference evidence="1 2" key="1">
    <citation type="journal article" date="2022" name="bioRxiv">
        <title>An ancient truncated duplication of the anti-Mullerian hormone receptor type 2 gene is a potential conserved master sex determinant in the Pangasiidae catfish family.</title>
        <authorList>
            <person name="Wen M."/>
            <person name="Pan Q."/>
            <person name="Jouanno E."/>
            <person name="Montfort J."/>
            <person name="Zahm M."/>
            <person name="Cabau C."/>
            <person name="Klopp C."/>
            <person name="Iampietro C."/>
            <person name="Roques C."/>
            <person name="Bouchez O."/>
            <person name="Castinel A."/>
            <person name="Donnadieu C."/>
            <person name="Parrinello H."/>
            <person name="Poncet C."/>
            <person name="Belmonte E."/>
            <person name="Gautier V."/>
            <person name="Avarre J.-C."/>
            <person name="Dugue R."/>
            <person name="Gustiano R."/>
            <person name="Ha T.T.T."/>
            <person name="Campet M."/>
            <person name="Sriphairoj K."/>
            <person name="Ribolli J."/>
            <person name="de Almeida F.L."/>
            <person name="Desvignes T."/>
            <person name="Postlethwait J.H."/>
            <person name="Bucao C.F."/>
            <person name="Robinson-Rechavi M."/>
            <person name="Bobe J."/>
            <person name="Herpin A."/>
            <person name="Guiguen Y."/>
        </authorList>
    </citation>
    <scope>NUCLEOTIDE SEQUENCE [LARGE SCALE GENOMIC DNA]</scope>
    <source>
        <strain evidence="1">YG-Dec2019</strain>
    </source>
</reference>
<sequence length="992" mass="109102">MLLNWSRCLKGEAKILRSVSCSGDTKQMRDEVMVELRIFGALYSSLTMKLIILCCVVVLSHTQPPPSLSLPVQISVLPPWHSLTVSQADLSLLFTNSSPFSFTQSLLLMPPVGTDSKPVLHATFGPYSVTQLVSEPLAPLSVPLVAYLLSKTVEQKWEAERGEGFTVRVLFHMKGDSSRRTCVTLHAFKQTEEQKASCIAQPPLGLCVVTMTLPKDWFKPDQTVQPHQSQRFRQRHPYRSRSPNHSPWGKNFPASLRAKPGILSDMIQLYYSSFGSVTNHKISPPRCVVGKQSQRNLYYIGSVALPDKETKSNKTTQGFSCSNELEQDELWLNSDVLIYYNKGPVRAGQPVGLSLNLRANFSGDFLVVKLKVKKGLLSLQAHPNKNSHLWAVKVEKTSGSKHDTISIISHRTGTVLDRRGTSALRLVACLSIEGLHRIFGVAMTVPVNWWVEDTMRNRLVSQHGAVMTFFSFSDREIVGIAPITVSNTIMNTAILSSQSVSLPVVVLAVGQDGKVFDITAAVNCQSTNEDIVKVSSDCSAAYVDGSESGVGSTCVEVEFSLGMLRGSLCLAVWAPVVPLRISLSDTVLSPIEGWSYYTDRCIPVYQRATIQILAQFSAQSAQGQLTYMLGSPDWFVDVTDLVRDCLRIENSRVAALHEQNYVIGLEPGVTSLNLISSQWDGVLGTADVIVTSEPVAPGDLSVHLVGGLGLSVTSSSSNPSVITATVTSHNTLYNHGQEASFSVWLQFGDDTAILLSAFSEIPFSLHLSSLAESVVAITPTPSQRVLAQGDGGGPLVKAELLVSTCELVSTHNEMDEIKERRGTRRLAKGSGWIRVNLDADLWPLESEDSDFEMTDASDTFAELDTNVNRNFEQEQAVLKSVNYDENTSNDMIAWDDLERAVLTPNHEENAVDFSPDVENREGKIANRKLVFGVGAVFSLLCLSSLLFLVNFTPRVMRELGKRQSKEMMKQTEGETFTQEEENDDKKGEDGTW</sequence>
<dbReference type="Proteomes" id="UP000829447">
    <property type="component" value="Linkage Group LG3"/>
</dbReference>
<protein>
    <submittedName>
        <fullName evidence="1">Uncharacterized protein</fullName>
    </submittedName>
</protein>